<evidence type="ECO:0000313" key="3">
    <source>
        <dbReference type="EMBL" id="KAJ7622235.1"/>
    </source>
</evidence>
<keyword evidence="1" id="KW-0677">Repeat</keyword>
<sequence>MTSASAYTLLIHSTEGAPLPPGGPLGRLKGSSTLYVSIHQEGAEVHQTPKKSELGTPWDSLYVLSAKSESSKISFRLMRDPFLPRADICLGTNETNIGSLLAMCPPDDESIYARLEIKPKSRDSQTSGKIILSVRLVRQVDPIEKAIDVARVSSKRLESSLGSIIDKLDILLRLGHRIAWKVLTVVAKRQKEADEKLLKLVDTMVDVYSLIQETDFLADKLKSLEKTALAIAKQTVECAYFIQEYTGCGFGGRMIRTLRSEMDKKIDGLIETLVDLKKSFEGRMVVHSLFMSTKILQKVEKLDPSDTLKKLNPVDMNANARTTCLAGTRRDILDTIRHWASIPGADPNSLFWLSGVAGSGQSTISTTIAETFRPLERLGAFLFFDRNNQTNPHIATAICSAIERDPAIVNAPIRSQFQCLLLEPLQSAESNIEGPILVVLDALDECGDPVSQAGLLFVLATKVPRLPQNFRFFITSREEKDITDQLQHISTRMQLDVSTATPDISRFITHEMESIRKCEGDDLPPTWPGTQNIHSLVELSGGLFIWASTATAFIADYDPEARLQTLLSHHFIPGSKLDGLYAVALRSSGPWDSDPQFAADARAVLAPLICSKGVEAPPLCHYLTDLTRSGGESWAFDGGEQQAALALQCLRVLNRELKFDICNLEDSHLLNSEVADLADRIGRQISSQLQYSSCFWSHHVEQAPSGDTILKELRIFLEAKFLYWLEVLSLLGEVSRASEALQAAAQYTKGHTEDLEAFISEAIKFDVVFAPVITQSAPHIYLSALAFTPHKSIIATRLTDQFPRKLTYSGPLGANWPALQKVLSGHRDQVLSMCFSSDGARICVVKMHKTEVVMVVKFTPDDLQIVSLSGSGITIWNAITGEPLLEVPEEKIFDLPDFASMDVSADGAQIALGSVGK</sequence>
<dbReference type="SUPFAM" id="SSF50978">
    <property type="entry name" value="WD40 repeat-like"/>
    <property type="match status" value="1"/>
</dbReference>
<organism evidence="3 4">
    <name type="scientific">Roridomyces roridus</name>
    <dbReference type="NCBI Taxonomy" id="1738132"/>
    <lineage>
        <taxon>Eukaryota</taxon>
        <taxon>Fungi</taxon>
        <taxon>Dikarya</taxon>
        <taxon>Basidiomycota</taxon>
        <taxon>Agaricomycotina</taxon>
        <taxon>Agaricomycetes</taxon>
        <taxon>Agaricomycetidae</taxon>
        <taxon>Agaricales</taxon>
        <taxon>Marasmiineae</taxon>
        <taxon>Mycenaceae</taxon>
        <taxon>Roridomyces</taxon>
    </lineage>
</organism>
<dbReference type="Gene3D" id="3.40.50.300">
    <property type="entry name" value="P-loop containing nucleotide triphosphate hydrolases"/>
    <property type="match status" value="1"/>
</dbReference>
<dbReference type="InterPro" id="IPR056884">
    <property type="entry name" value="NPHP3-like_N"/>
</dbReference>
<dbReference type="InterPro" id="IPR015943">
    <property type="entry name" value="WD40/YVTN_repeat-like_dom_sf"/>
</dbReference>
<proteinExistence type="predicted"/>
<dbReference type="AlphaFoldDB" id="A0AAD7BIK7"/>
<dbReference type="Gene3D" id="2.130.10.10">
    <property type="entry name" value="YVTN repeat-like/Quinoprotein amine dehydrogenase"/>
    <property type="match status" value="1"/>
</dbReference>
<feature type="domain" description="Nephrocystin 3-like N-terminal" evidence="2">
    <location>
        <begin position="328"/>
        <end position="477"/>
    </location>
</feature>
<dbReference type="InterPro" id="IPR036322">
    <property type="entry name" value="WD40_repeat_dom_sf"/>
</dbReference>
<dbReference type="EMBL" id="JARKIF010000015">
    <property type="protein sequence ID" value="KAJ7622235.1"/>
    <property type="molecule type" value="Genomic_DNA"/>
</dbReference>
<dbReference type="PANTHER" id="PTHR10039:SF16">
    <property type="entry name" value="GPI INOSITOL-DEACYLASE"/>
    <property type="match status" value="1"/>
</dbReference>
<name>A0AAD7BIK7_9AGAR</name>
<evidence type="ECO:0000256" key="1">
    <source>
        <dbReference type="ARBA" id="ARBA00022737"/>
    </source>
</evidence>
<reference evidence="3" key="1">
    <citation type="submission" date="2023-03" db="EMBL/GenBank/DDBJ databases">
        <title>Massive genome expansion in bonnet fungi (Mycena s.s.) driven by repeated elements and novel gene families across ecological guilds.</title>
        <authorList>
            <consortium name="Lawrence Berkeley National Laboratory"/>
            <person name="Harder C.B."/>
            <person name="Miyauchi S."/>
            <person name="Viragh M."/>
            <person name="Kuo A."/>
            <person name="Thoen E."/>
            <person name="Andreopoulos B."/>
            <person name="Lu D."/>
            <person name="Skrede I."/>
            <person name="Drula E."/>
            <person name="Henrissat B."/>
            <person name="Morin E."/>
            <person name="Kohler A."/>
            <person name="Barry K."/>
            <person name="LaButti K."/>
            <person name="Morin E."/>
            <person name="Salamov A."/>
            <person name="Lipzen A."/>
            <person name="Mereny Z."/>
            <person name="Hegedus B."/>
            <person name="Baldrian P."/>
            <person name="Stursova M."/>
            <person name="Weitz H."/>
            <person name="Taylor A."/>
            <person name="Grigoriev I.V."/>
            <person name="Nagy L.G."/>
            <person name="Martin F."/>
            <person name="Kauserud H."/>
        </authorList>
    </citation>
    <scope>NUCLEOTIDE SEQUENCE</scope>
    <source>
        <strain evidence="3">9284</strain>
    </source>
</reference>
<evidence type="ECO:0000259" key="2">
    <source>
        <dbReference type="Pfam" id="PF24883"/>
    </source>
</evidence>
<dbReference type="Proteomes" id="UP001221142">
    <property type="component" value="Unassembled WGS sequence"/>
</dbReference>
<protein>
    <recommendedName>
        <fullName evidence="2">Nephrocystin 3-like N-terminal domain-containing protein</fullName>
    </recommendedName>
</protein>
<dbReference type="SUPFAM" id="SSF52540">
    <property type="entry name" value="P-loop containing nucleoside triphosphate hydrolases"/>
    <property type="match status" value="1"/>
</dbReference>
<evidence type="ECO:0000313" key="4">
    <source>
        <dbReference type="Proteomes" id="UP001221142"/>
    </source>
</evidence>
<accession>A0AAD7BIK7</accession>
<comment type="caution">
    <text evidence="3">The sequence shown here is derived from an EMBL/GenBank/DDBJ whole genome shotgun (WGS) entry which is preliminary data.</text>
</comment>
<dbReference type="InterPro" id="IPR027417">
    <property type="entry name" value="P-loop_NTPase"/>
</dbReference>
<dbReference type="PANTHER" id="PTHR10039">
    <property type="entry name" value="AMELOGENIN"/>
    <property type="match status" value="1"/>
</dbReference>
<dbReference type="Pfam" id="PF24883">
    <property type="entry name" value="NPHP3_N"/>
    <property type="match status" value="1"/>
</dbReference>
<gene>
    <name evidence="3" type="ORF">FB45DRAFT_1061813</name>
</gene>
<keyword evidence="4" id="KW-1185">Reference proteome</keyword>